<dbReference type="PANTHER" id="PTHR47458">
    <property type="entry name" value="SMAD/FHA DOMAIN-CONTAINING PROTEIN"/>
    <property type="match status" value="1"/>
</dbReference>
<feature type="compositionally biased region" description="Polar residues" evidence="2">
    <location>
        <begin position="966"/>
        <end position="979"/>
    </location>
</feature>
<feature type="compositionally biased region" description="Basic and acidic residues" evidence="2">
    <location>
        <begin position="980"/>
        <end position="1001"/>
    </location>
</feature>
<feature type="coiled-coil region" evidence="1">
    <location>
        <begin position="301"/>
        <end position="522"/>
    </location>
</feature>
<comment type="caution">
    <text evidence="4">The sequence shown here is derived from an EMBL/GenBank/DDBJ whole genome shotgun (WGS) entry which is preliminary data.</text>
</comment>
<feature type="compositionally biased region" description="Basic and acidic residues" evidence="2">
    <location>
        <begin position="1"/>
        <end position="10"/>
    </location>
</feature>
<dbReference type="PROSITE" id="PS50006">
    <property type="entry name" value="FHA_DOMAIN"/>
    <property type="match status" value="1"/>
</dbReference>
<evidence type="ECO:0000259" key="3">
    <source>
        <dbReference type="PROSITE" id="PS50006"/>
    </source>
</evidence>
<evidence type="ECO:0000256" key="1">
    <source>
        <dbReference type="SAM" id="Coils"/>
    </source>
</evidence>
<organism evidence="4 5">
    <name type="scientific">Riccia sorocarpa</name>
    <dbReference type="NCBI Taxonomy" id="122646"/>
    <lineage>
        <taxon>Eukaryota</taxon>
        <taxon>Viridiplantae</taxon>
        <taxon>Streptophyta</taxon>
        <taxon>Embryophyta</taxon>
        <taxon>Marchantiophyta</taxon>
        <taxon>Marchantiopsida</taxon>
        <taxon>Marchantiidae</taxon>
        <taxon>Marchantiales</taxon>
        <taxon>Ricciaceae</taxon>
        <taxon>Riccia</taxon>
    </lineage>
</organism>
<evidence type="ECO:0000313" key="5">
    <source>
        <dbReference type="Proteomes" id="UP001633002"/>
    </source>
</evidence>
<protein>
    <recommendedName>
        <fullName evidence="3">FHA domain-containing protein</fullName>
    </recommendedName>
</protein>
<feature type="compositionally biased region" description="Basic and acidic residues" evidence="2">
    <location>
        <begin position="732"/>
        <end position="771"/>
    </location>
</feature>
<proteinExistence type="predicted"/>
<gene>
    <name evidence="4" type="ORF">R1sor_014019</name>
</gene>
<dbReference type="Proteomes" id="UP001633002">
    <property type="component" value="Unassembled WGS sequence"/>
</dbReference>
<dbReference type="AlphaFoldDB" id="A0ABD3HBX5"/>
<dbReference type="SUPFAM" id="SSF49879">
    <property type="entry name" value="SMAD/FHA domain"/>
    <property type="match status" value="1"/>
</dbReference>
<feature type="region of interest" description="Disordered" evidence="2">
    <location>
        <begin position="565"/>
        <end position="652"/>
    </location>
</feature>
<keyword evidence="1" id="KW-0175">Coiled coil</keyword>
<feature type="compositionally biased region" description="Basic and acidic residues" evidence="2">
    <location>
        <begin position="920"/>
        <end position="931"/>
    </location>
</feature>
<feature type="coiled-coil region" evidence="1">
    <location>
        <begin position="250"/>
        <end position="277"/>
    </location>
</feature>
<evidence type="ECO:0000313" key="4">
    <source>
        <dbReference type="EMBL" id="KAL3687710.1"/>
    </source>
</evidence>
<evidence type="ECO:0000256" key="2">
    <source>
        <dbReference type="SAM" id="MobiDB-lite"/>
    </source>
</evidence>
<feature type="compositionally biased region" description="Basic and acidic residues" evidence="2">
    <location>
        <begin position="853"/>
        <end position="864"/>
    </location>
</feature>
<feature type="compositionally biased region" description="Basic and acidic residues" evidence="2">
    <location>
        <begin position="613"/>
        <end position="641"/>
    </location>
</feature>
<feature type="domain" description="FHA" evidence="3">
    <location>
        <begin position="103"/>
        <end position="171"/>
    </location>
</feature>
<dbReference type="SMART" id="SM00240">
    <property type="entry name" value="FHA"/>
    <property type="match status" value="1"/>
</dbReference>
<feature type="compositionally biased region" description="Basic and acidic residues" evidence="2">
    <location>
        <begin position="573"/>
        <end position="582"/>
    </location>
</feature>
<dbReference type="Gene3D" id="2.60.200.20">
    <property type="match status" value="1"/>
</dbReference>
<sequence length="1042" mass="115240">MAGNSEKLEESAMANEAAGPVNSGSHMAEAGKKVNGVIGKIPSPHSQQGAVSPKYECRALAQQLALQPVAKSKMDQWGLLTAVSEKARRRPQGSHVMLHNADHILGRTVAEVSCQFESPAVSGRHCTISRKLVASDGSVRPPGSEAGSGDHYIVMVKDSSSNGTYINHQRLRKNGPELRLQHGDILSLLAVAENDNAFAFVYREVIDDPNRQASKRKTSADMDNEAVAGDWKRIRGITSSVEGPVSLDDVRRLQRSNEELRQQIEEHVLNTEKIRGELRAAEIRHQAEVKEVKTSVASQYVQEIEEVRQELTRKGSELEEIKATCAQQQSTIEDLNQRIAAAAQSRVDAEEVIRSHITSIAELEKRLEEEREQQEKERVQAEVNLRAAVERTRAEALEEQKRQTEISLRHQKQQQDMITDLQEADKENRRLAENLRSKLEAERQLVVSAEEKVRRVEVLLQEERLAKDSARKKIEELQDEIRRVTKELESEKAERESAKAKISSLELEMETAIRDLTLEKQRLQGARERIVLRETQLRAFHSTAAQIEALQQKQQEQLKSMLRTLEDNEEEDSKPKKARTEVEDTDSENEDKVEESTGGNARSGRDQSSPGLDSKRADGELNPEDSRSSMERDDERDEDKAAGVGGDWMVGDTQGEEDCLAALDGSLKAGNLVTLRAAGVIDPRGTPQEDCTIKVTNSLMENTQVFDNGQLDITQVLESVQEAGNSEGAKASIRETRTKFSNDRRESVDMEDEPVRSGSRDDDLEHQHVNRESSLGKGSVQAENDDAFVVGGETMQIDDPVGTVLADTEAADMDQVLEVTLGLHPSIPRTAHVTVSVPTVRGLPGEDNLQDDDGGHEAGPERPGVRINHAVVRRDYNPDNTICTDDLLASEVAGSWAVSHGTPASVHGDNESSGSDERDEYAAEEHHHGTEEGASQAAASTVQGRRLRPDHRHVRLEEMLQLADPINSQNSLSPATTNGNRKDGISLDDILKHATVDEPRLRSSQSPPRPVKNVSDTDDDSSMDGDNEKKDVDNSTDDELEA</sequence>
<dbReference type="EMBL" id="JBJQOH010000004">
    <property type="protein sequence ID" value="KAL3687710.1"/>
    <property type="molecule type" value="Genomic_DNA"/>
</dbReference>
<dbReference type="InterPro" id="IPR008984">
    <property type="entry name" value="SMAD_FHA_dom_sf"/>
</dbReference>
<feature type="compositionally biased region" description="Acidic residues" evidence="2">
    <location>
        <begin position="583"/>
        <end position="593"/>
    </location>
</feature>
<feature type="compositionally biased region" description="Acidic residues" evidence="2">
    <location>
        <begin position="1016"/>
        <end position="1025"/>
    </location>
</feature>
<accession>A0ABD3HBX5</accession>
<dbReference type="InterPro" id="IPR000253">
    <property type="entry name" value="FHA_dom"/>
</dbReference>
<name>A0ABD3HBX5_9MARC</name>
<feature type="region of interest" description="Disordered" evidence="2">
    <location>
        <begin position="722"/>
        <end position="782"/>
    </location>
</feature>
<feature type="region of interest" description="Disordered" evidence="2">
    <location>
        <begin position="899"/>
        <end position="1042"/>
    </location>
</feature>
<dbReference type="Pfam" id="PF00498">
    <property type="entry name" value="FHA"/>
    <property type="match status" value="1"/>
</dbReference>
<reference evidence="4 5" key="1">
    <citation type="submission" date="2024-09" db="EMBL/GenBank/DDBJ databases">
        <title>Chromosome-scale assembly of Riccia sorocarpa.</title>
        <authorList>
            <person name="Paukszto L."/>
        </authorList>
    </citation>
    <scope>NUCLEOTIDE SEQUENCE [LARGE SCALE GENOMIC DNA]</scope>
    <source>
        <strain evidence="4">LP-2024</strain>
        <tissue evidence="4">Aerial parts of the thallus</tissue>
    </source>
</reference>
<feature type="region of interest" description="Disordered" evidence="2">
    <location>
        <begin position="840"/>
        <end position="871"/>
    </location>
</feature>
<keyword evidence="5" id="KW-1185">Reference proteome</keyword>
<feature type="region of interest" description="Disordered" evidence="2">
    <location>
        <begin position="1"/>
        <end position="27"/>
    </location>
</feature>
<dbReference type="PANTHER" id="PTHR47458:SF1">
    <property type="entry name" value="SMAD_FHA DOMAIN-CONTAINING PROTEIN"/>
    <property type="match status" value="1"/>
</dbReference>
<feature type="compositionally biased region" description="Basic residues" evidence="2">
    <location>
        <begin position="945"/>
        <end position="954"/>
    </location>
</feature>